<dbReference type="EMBL" id="JACSPZ010000004">
    <property type="protein sequence ID" value="MBD8037115.1"/>
    <property type="molecule type" value="Genomic_DNA"/>
</dbReference>
<evidence type="ECO:0000313" key="1">
    <source>
        <dbReference type="EMBL" id="MBD8037115.1"/>
    </source>
</evidence>
<keyword evidence="2" id="KW-1185">Reference proteome</keyword>
<dbReference type="Proteomes" id="UP000619101">
    <property type="component" value="Unassembled WGS sequence"/>
</dbReference>
<protein>
    <submittedName>
        <fullName evidence="1">Uncharacterized protein</fullName>
    </submittedName>
</protein>
<name>A0ABR8XYU6_9BACL</name>
<evidence type="ECO:0000313" key="2">
    <source>
        <dbReference type="Proteomes" id="UP000619101"/>
    </source>
</evidence>
<comment type="caution">
    <text evidence="1">The sequence shown here is derived from an EMBL/GenBank/DDBJ whole genome shotgun (WGS) entry which is preliminary data.</text>
</comment>
<organism evidence="1 2">
    <name type="scientific">Solibacillus faecavium</name>
    <dbReference type="NCBI Taxonomy" id="2762221"/>
    <lineage>
        <taxon>Bacteria</taxon>
        <taxon>Bacillati</taxon>
        <taxon>Bacillota</taxon>
        <taxon>Bacilli</taxon>
        <taxon>Bacillales</taxon>
        <taxon>Caryophanaceae</taxon>
        <taxon>Solibacillus</taxon>
    </lineage>
</organism>
<accession>A0ABR8XYU6</accession>
<proteinExistence type="predicted"/>
<sequence length="64" mass="7656">MNEQFVLDMLVLNGVSYHKYGHEHFKTDFHRWMHQLQKVKGFKTIEEACHYFDRWGDGLGEQAA</sequence>
<gene>
    <name evidence="1" type="ORF">H9635_10190</name>
</gene>
<reference evidence="1 2" key="1">
    <citation type="submission" date="2020-08" db="EMBL/GenBank/DDBJ databases">
        <title>A Genomic Blueprint of the Chicken Gut Microbiome.</title>
        <authorList>
            <person name="Gilroy R."/>
            <person name="Ravi A."/>
            <person name="Getino M."/>
            <person name="Pursley I."/>
            <person name="Horton D.L."/>
            <person name="Alikhan N.-F."/>
            <person name="Baker D."/>
            <person name="Gharbi K."/>
            <person name="Hall N."/>
            <person name="Watson M."/>
            <person name="Adriaenssens E.M."/>
            <person name="Foster-Nyarko E."/>
            <person name="Jarju S."/>
            <person name="Secka A."/>
            <person name="Antonio M."/>
            <person name="Oren A."/>
            <person name="Chaudhuri R."/>
            <person name="La Ragione R.M."/>
            <person name="Hildebrand F."/>
            <person name="Pallen M.J."/>
        </authorList>
    </citation>
    <scope>NUCLEOTIDE SEQUENCE [LARGE SCALE GENOMIC DNA]</scope>
    <source>
        <strain evidence="1 2">A46</strain>
    </source>
</reference>
<dbReference type="RefSeq" id="WP_191700185.1">
    <property type="nucleotide sequence ID" value="NZ_JACSPZ010000004.1"/>
</dbReference>